<sequence length="76" mass="8585">MKVETCREEMKSRSTSENKARVIISTSYQLYMSDESSRDGDGQLSVPTTPSSRYNMVSSPILLPTKTYIKIFNISV</sequence>
<organism evidence="1 2">
    <name type="scientific">Arctium lappa</name>
    <name type="common">Greater burdock</name>
    <name type="synonym">Lappa major</name>
    <dbReference type="NCBI Taxonomy" id="4217"/>
    <lineage>
        <taxon>Eukaryota</taxon>
        <taxon>Viridiplantae</taxon>
        <taxon>Streptophyta</taxon>
        <taxon>Embryophyta</taxon>
        <taxon>Tracheophyta</taxon>
        <taxon>Spermatophyta</taxon>
        <taxon>Magnoliopsida</taxon>
        <taxon>eudicotyledons</taxon>
        <taxon>Gunneridae</taxon>
        <taxon>Pentapetalae</taxon>
        <taxon>asterids</taxon>
        <taxon>campanulids</taxon>
        <taxon>Asterales</taxon>
        <taxon>Asteraceae</taxon>
        <taxon>Carduoideae</taxon>
        <taxon>Cardueae</taxon>
        <taxon>Arctiinae</taxon>
        <taxon>Arctium</taxon>
    </lineage>
</organism>
<proteinExistence type="predicted"/>
<evidence type="ECO:0000313" key="2">
    <source>
        <dbReference type="Proteomes" id="UP001055879"/>
    </source>
</evidence>
<reference evidence="1 2" key="2">
    <citation type="journal article" date="2022" name="Mol. Ecol. Resour.">
        <title>The genomes of chicory, endive, great burdock and yacon provide insights into Asteraceae paleo-polyploidization history and plant inulin production.</title>
        <authorList>
            <person name="Fan W."/>
            <person name="Wang S."/>
            <person name="Wang H."/>
            <person name="Wang A."/>
            <person name="Jiang F."/>
            <person name="Liu H."/>
            <person name="Zhao H."/>
            <person name="Xu D."/>
            <person name="Zhang Y."/>
        </authorList>
    </citation>
    <scope>NUCLEOTIDE SEQUENCE [LARGE SCALE GENOMIC DNA]</scope>
    <source>
        <strain evidence="2">cv. Niubang</strain>
    </source>
</reference>
<name>A0ACB9DRE4_ARCLA</name>
<comment type="caution">
    <text evidence="1">The sequence shown here is derived from an EMBL/GenBank/DDBJ whole genome shotgun (WGS) entry which is preliminary data.</text>
</comment>
<dbReference type="EMBL" id="CM042049">
    <property type="protein sequence ID" value="KAI3748766.1"/>
    <property type="molecule type" value="Genomic_DNA"/>
</dbReference>
<evidence type="ECO:0000313" key="1">
    <source>
        <dbReference type="EMBL" id="KAI3748766.1"/>
    </source>
</evidence>
<protein>
    <submittedName>
        <fullName evidence="1">Uncharacterized protein</fullName>
    </submittedName>
</protein>
<dbReference type="Proteomes" id="UP001055879">
    <property type="component" value="Linkage Group LG03"/>
</dbReference>
<keyword evidence="2" id="KW-1185">Reference proteome</keyword>
<reference evidence="2" key="1">
    <citation type="journal article" date="2022" name="Mol. Ecol. Resour.">
        <title>The genomes of chicory, endive, great burdock and yacon provide insights into Asteraceae palaeo-polyploidization history and plant inulin production.</title>
        <authorList>
            <person name="Fan W."/>
            <person name="Wang S."/>
            <person name="Wang H."/>
            <person name="Wang A."/>
            <person name="Jiang F."/>
            <person name="Liu H."/>
            <person name="Zhao H."/>
            <person name="Xu D."/>
            <person name="Zhang Y."/>
        </authorList>
    </citation>
    <scope>NUCLEOTIDE SEQUENCE [LARGE SCALE GENOMIC DNA]</scope>
    <source>
        <strain evidence="2">cv. Niubang</strain>
    </source>
</reference>
<accession>A0ACB9DRE4</accession>
<gene>
    <name evidence="1" type="ORF">L6452_12079</name>
</gene>